<evidence type="ECO:0000256" key="1">
    <source>
        <dbReference type="ARBA" id="ARBA00004606"/>
    </source>
</evidence>
<dbReference type="GO" id="GO:0071555">
    <property type="term" value="P:cell wall organization"/>
    <property type="evidence" value="ECO:0007669"/>
    <property type="project" value="UniProtKB-KW"/>
</dbReference>
<keyword evidence="6" id="KW-0812">Transmembrane</keyword>
<dbReference type="InterPro" id="IPR021988">
    <property type="entry name" value="BMT1"/>
</dbReference>
<dbReference type="OMA" id="DRCTEYL"/>
<evidence type="ECO:0000256" key="4">
    <source>
        <dbReference type="ARBA" id="ARBA00022968"/>
    </source>
</evidence>
<dbReference type="KEGG" id="tbl:TBLA_0B04770"/>
<gene>
    <name evidence="7" type="primary">TBLA0B04770</name>
    <name evidence="7" type="ORF">TBLA_0B04770</name>
</gene>
<feature type="transmembrane region" description="Helical" evidence="6">
    <location>
        <begin position="85"/>
        <end position="105"/>
    </location>
</feature>
<dbReference type="eggNOG" id="ENOG502QTZG">
    <property type="taxonomic scope" value="Eukaryota"/>
</dbReference>
<evidence type="ECO:0000256" key="3">
    <source>
        <dbReference type="ARBA" id="ARBA00022676"/>
    </source>
</evidence>
<dbReference type="InParanoid" id="I2GYW0"/>
<comment type="similarity">
    <text evidence="2">Belongs to the BMT family.</text>
</comment>
<keyword evidence="3" id="KW-0808">Transferase</keyword>
<dbReference type="GeneID" id="14494147"/>
<evidence type="ECO:0000256" key="2">
    <source>
        <dbReference type="ARBA" id="ARBA00009486"/>
    </source>
</evidence>
<dbReference type="EMBL" id="HE806317">
    <property type="protein sequence ID" value="CCH59312.1"/>
    <property type="molecule type" value="Genomic_DNA"/>
</dbReference>
<accession>I2GYW0</accession>
<dbReference type="AlphaFoldDB" id="I2GYW0"/>
<evidence type="ECO:0000256" key="6">
    <source>
        <dbReference type="SAM" id="Phobius"/>
    </source>
</evidence>
<dbReference type="OrthoDB" id="3631276at2759"/>
<organism evidence="7 8">
    <name type="scientific">Henningerozyma blattae (strain ATCC 34711 / CBS 6284 / DSM 70876 / NBRC 10599 / NRRL Y-10934 / UCD 77-7)</name>
    <name type="common">Yeast</name>
    <name type="synonym">Tetrapisispora blattae</name>
    <dbReference type="NCBI Taxonomy" id="1071380"/>
    <lineage>
        <taxon>Eukaryota</taxon>
        <taxon>Fungi</taxon>
        <taxon>Dikarya</taxon>
        <taxon>Ascomycota</taxon>
        <taxon>Saccharomycotina</taxon>
        <taxon>Saccharomycetes</taxon>
        <taxon>Saccharomycetales</taxon>
        <taxon>Saccharomycetaceae</taxon>
        <taxon>Henningerozyma</taxon>
    </lineage>
</organism>
<dbReference type="RefSeq" id="XP_004178831.1">
    <property type="nucleotide sequence ID" value="XM_004178783.1"/>
</dbReference>
<dbReference type="GO" id="GO:0000030">
    <property type="term" value="F:mannosyltransferase activity"/>
    <property type="evidence" value="ECO:0007669"/>
    <property type="project" value="InterPro"/>
</dbReference>
<protein>
    <submittedName>
        <fullName evidence="7">Uncharacterized protein</fullName>
    </submittedName>
</protein>
<evidence type="ECO:0000256" key="5">
    <source>
        <dbReference type="ARBA" id="ARBA00023316"/>
    </source>
</evidence>
<evidence type="ECO:0000313" key="8">
    <source>
        <dbReference type="Proteomes" id="UP000002866"/>
    </source>
</evidence>
<dbReference type="HOGENOM" id="CLU_013841_0_0_1"/>
<keyword evidence="4" id="KW-0735">Signal-anchor</keyword>
<reference evidence="7 8" key="1">
    <citation type="journal article" date="2011" name="Proc. Natl. Acad. Sci. U.S.A.">
        <title>Evolutionary erosion of yeast sex chromosomes by mating-type switching accidents.</title>
        <authorList>
            <person name="Gordon J.L."/>
            <person name="Armisen D."/>
            <person name="Proux-Wera E."/>
            <person name="Oheigeartaigh S.S."/>
            <person name="Byrne K.P."/>
            <person name="Wolfe K.H."/>
        </authorList>
    </citation>
    <scope>NUCLEOTIDE SEQUENCE [LARGE SCALE GENOMIC DNA]</scope>
    <source>
        <strain evidence="8">ATCC 34711 / CBS 6284 / DSM 70876 / NBRC 10599 / NRRL Y-10934 / UCD 77-7</strain>
    </source>
</reference>
<evidence type="ECO:0000313" key="7">
    <source>
        <dbReference type="EMBL" id="CCH59312.1"/>
    </source>
</evidence>
<keyword evidence="3" id="KW-0328">Glycosyltransferase</keyword>
<sequence length="709" mass="82705">MVNKKLNKEFSYYTDTDYTNFSDTDLSLKTESSSRLLQLSSNTKAKSKYSCNYSKPNKLFSKLRKYNQKFTHMIHSRLHIRETKLSKSIIFSVFVFIIFLITNHYSSKEYKISYSYYSPVLFYKQYSVDRIKGLLDLDLSSKFNSISYIENLPINSKIIDDKYQTFRFKGYTPNMRFDQLKMLENNKNTNNKDIVKFDNHIDEGTLVKASCEDLEHNGEVQYSKERTILKDDLIAVRKNILTKDDFITNIIKNHEDSEKDMKVEDIIRKKWFKFGTSSVWLEKEQCYLAISRILYSSEGIKTKPVVSVLRAQTFDKNWKEIIGKRIPRVDVDLPQNLEVELEKVDREFGISFSCEHLKGNPTAYDKCLVKQANGYLKDSQRRDKLLDRYFVTYPTIFRFPFKSDGNFLGAEDPHIVLREKNGVEEPIVVFNMDNGHGRRMHAYLPHRSFDQMIEFKFNDEEMKSTEKGWAPFYKREYNEESISSLSRGSIHFIYNFQPLEILKCSLNDGLCEKIFQTQSLGLESGSLLKDVTGGTQFRSLPSSLPLIENKNIWVGFSKYKATDCKCGHSFYRPMLQVLLESNGVFYMDLFSPSMDFDSDILSWDEKNFNCGGINQMAPNSIASWEILKQDVATQKYYDYMTFTYSESDTLSKAMVIKGLLNYILKTYTEKGIDEEYSINSHTDYIMGSALKCVEAQAHDRCTEYLQLHS</sequence>
<dbReference type="Proteomes" id="UP000002866">
    <property type="component" value="Chromosome 2"/>
</dbReference>
<proteinExistence type="inferred from homology"/>
<keyword evidence="8" id="KW-1185">Reference proteome</keyword>
<keyword evidence="6" id="KW-1133">Transmembrane helix</keyword>
<keyword evidence="5" id="KW-0961">Cell wall biogenesis/degradation</keyword>
<dbReference type="Pfam" id="PF12141">
    <property type="entry name" value="BMT"/>
    <property type="match status" value="2"/>
</dbReference>
<name>I2GYW0_HENB6</name>
<dbReference type="STRING" id="1071380.I2GYW0"/>
<keyword evidence="6" id="KW-0472">Membrane</keyword>
<comment type="subcellular location">
    <subcellularLocation>
        <location evidence="1">Membrane</location>
        <topology evidence="1">Single-pass type II membrane protein</topology>
    </subcellularLocation>
</comment>
<dbReference type="GO" id="GO:0016020">
    <property type="term" value="C:membrane"/>
    <property type="evidence" value="ECO:0007669"/>
    <property type="project" value="UniProtKB-SubCell"/>
</dbReference>